<gene>
    <name evidence="1" type="ORF">NCTC9601_00525</name>
</gene>
<sequence>MRRGARRAVRAINGPTVRSRFTKKSSSVRTAKPLLGGVLVGDASDYATLLQMMLNGMALPPRPESLILPALEGAAPKALGVAGAAGQRADLLLP</sequence>
<reference evidence="1 2" key="1">
    <citation type="submission" date="2018-06" db="EMBL/GenBank/DDBJ databases">
        <authorList>
            <consortium name="Pathogen Informatics"/>
            <person name="Doyle S."/>
        </authorList>
    </citation>
    <scope>NUCLEOTIDE SEQUENCE [LARGE SCALE GENOMIC DNA]</scope>
    <source>
        <strain evidence="1 2">NCTC9601</strain>
    </source>
</reference>
<proteinExistence type="predicted"/>
<protein>
    <submittedName>
        <fullName evidence="1">Nitrite reductase large subunit</fullName>
    </submittedName>
</protein>
<accession>A0A2X1QN32</accession>
<organism evidence="1 2">
    <name type="scientific">Klebsiella pneumoniae</name>
    <dbReference type="NCBI Taxonomy" id="573"/>
    <lineage>
        <taxon>Bacteria</taxon>
        <taxon>Pseudomonadati</taxon>
        <taxon>Pseudomonadota</taxon>
        <taxon>Gammaproteobacteria</taxon>
        <taxon>Enterobacterales</taxon>
        <taxon>Enterobacteriaceae</taxon>
        <taxon>Klebsiella/Raoultella group</taxon>
        <taxon>Klebsiella</taxon>
        <taxon>Klebsiella pneumoniae complex</taxon>
    </lineage>
</organism>
<evidence type="ECO:0000313" key="2">
    <source>
        <dbReference type="Proteomes" id="UP000251123"/>
    </source>
</evidence>
<name>A0A2X1QN32_KLEPN</name>
<dbReference type="EMBL" id="UASN01000006">
    <property type="protein sequence ID" value="SPX52689.1"/>
    <property type="molecule type" value="Genomic_DNA"/>
</dbReference>
<evidence type="ECO:0000313" key="1">
    <source>
        <dbReference type="EMBL" id="SPX52689.1"/>
    </source>
</evidence>
<dbReference type="Proteomes" id="UP000251123">
    <property type="component" value="Unassembled WGS sequence"/>
</dbReference>
<dbReference type="AlphaFoldDB" id="A0A2X1QN32"/>